<reference evidence="1 2" key="1">
    <citation type="submission" date="2020-08" db="EMBL/GenBank/DDBJ databases">
        <title>Genome public.</title>
        <authorList>
            <person name="Liu C."/>
            <person name="Sun Q."/>
        </authorList>
    </citation>
    <scope>NUCLEOTIDE SEQUENCE [LARGE SCALE GENOMIC DNA]</scope>
    <source>
        <strain evidence="1 2">BX3</strain>
    </source>
</reference>
<sequence>MPTDKSKIVYRELVKKGFDEALCKEIAYKYMTTDYTATRMLGYLYRMTEPCEEMVVDEMLAILEDRNRLIKKHEMETAQQAINQVYLHGLEQEEE</sequence>
<dbReference type="EMBL" id="JACRSW010000027">
    <property type="protein sequence ID" value="MBC8557282.1"/>
    <property type="molecule type" value="Genomic_DNA"/>
</dbReference>
<dbReference type="Proteomes" id="UP000637513">
    <property type="component" value="Unassembled WGS sequence"/>
</dbReference>
<evidence type="ECO:0000313" key="2">
    <source>
        <dbReference type="Proteomes" id="UP000637513"/>
    </source>
</evidence>
<protein>
    <submittedName>
        <fullName evidence="1">Uncharacterized protein</fullName>
    </submittedName>
</protein>
<keyword evidence="2" id="KW-1185">Reference proteome</keyword>
<comment type="caution">
    <text evidence="1">The sequence shown here is derived from an EMBL/GenBank/DDBJ whole genome shotgun (WGS) entry which is preliminary data.</text>
</comment>
<accession>A0ABR7MU03</accession>
<organism evidence="1 2">
    <name type="scientific">Jutongia hominis</name>
    <dbReference type="NCBI Taxonomy" id="2763664"/>
    <lineage>
        <taxon>Bacteria</taxon>
        <taxon>Bacillati</taxon>
        <taxon>Bacillota</taxon>
        <taxon>Clostridia</taxon>
        <taxon>Lachnospirales</taxon>
        <taxon>Lachnospiraceae</taxon>
        <taxon>Jutongia</taxon>
    </lineage>
</organism>
<evidence type="ECO:0000313" key="1">
    <source>
        <dbReference type="EMBL" id="MBC8557282.1"/>
    </source>
</evidence>
<dbReference type="RefSeq" id="WP_249304343.1">
    <property type="nucleotide sequence ID" value="NZ_JACRSW010000027.1"/>
</dbReference>
<proteinExistence type="predicted"/>
<gene>
    <name evidence="1" type="ORF">H8700_06145</name>
</gene>
<name>A0ABR7MU03_9FIRM</name>